<evidence type="ECO:0000256" key="1">
    <source>
        <dbReference type="SAM" id="Phobius"/>
    </source>
</evidence>
<dbReference type="InterPro" id="IPR053183">
    <property type="entry name" value="ASL1"/>
</dbReference>
<dbReference type="Gene3D" id="3.20.20.80">
    <property type="entry name" value="Glycosidases"/>
    <property type="match status" value="1"/>
</dbReference>
<dbReference type="SUPFAM" id="SSF51445">
    <property type="entry name" value="(Trans)glycosidases"/>
    <property type="match status" value="1"/>
</dbReference>
<keyword evidence="1" id="KW-0812">Transmembrane</keyword>
<evidence type="ECO:0000313" key="4">
    <source>
        <dbReference type="Proteomes" id="UP000507470"/>
    </source>
</evidence>
<accession>A0A6J8C2J0</accession>
<keyword evidence="4" id="KW-1185">Reference proteome</keyword>
<sequence length="292" mass="34062">MLKSVYLLLPIPFGISIINTAFFSVLVLQKITIVVALVCSLTEASHKKGLAVSDGDRRHRRCGDEKLFTNVHWWYDWHTYPWKHTLHKCSHNLKQGYVPMVWGWRPDVDTPIHLLSQSRYVLGFNEPNHEKQSKMSPRAAARHWKVLQKKAHGKILVSPAVAPCASCEYGPIEWLDEFFKLCRHCRVDHIATHSYRCEASETMVYLNQLWQRYKKPIWLTEFACPQDKSAADQLQFMKQILPLLESADYVFRYSWFVSRNTENLFTTKAVSLLHQNSKELTTLGKYYNDFDG</sequence>
<reference evidence="3 4" key="1">
    <citation type="submission" date="2020-06" db="EMBL/GenBank/DDBJ databases">
        <authorList>
            <person name="Li R."/>
            <person name="Bekaert M."/>
        </authorList>
    </citation>
    <scope>NUCLEOTIDE SEQUENCE [LARGE SCALE GENOMIC DNA]</scope>
    <source>
        <strain evidence="4">wild</strain>
    </source>
</reference>
<evidence type="ECO:0000259" key="2">
    <source>
        <dbReference type="Pfam" id="PF11790"/>
    </source>
</evidence>
<dbReference type="InterPro" id="IPR024655">
    <property type="entry name" value="Asl1_glyco_hydro_catalytic"/>
</dbReference>
<proteinExistence type="predicted"/>
<keyword evidence="1" id="KW-1133">Transmembrane helix</keyword>
<dbReference type="Proteomes" id="UP000507470">
    <property type="component" value="Unassembled WGS sequence"/>
</dbReference>
<name>A0A6J8C2J0_MYTCO</name>
<evidence type="ECO:0000313" key="3">
    <source>
        <dbReference type="EMBL" id="CAC5389280.1"/>
    </source>
</evidence>
<dbReference type="InterPro" id="IPR017853">
    <property type="entry name" value="GH"/>
</dbReference>
<dbReference type="PANTHER" id="PTHR34154">
    <property type="entry name" value="ALKALI-SENSITIVE LINKAGE PROTEIN 1"/>
    <property type="match status" value="1"/>
</dbReference>
<dbReference type="EMBL" id="CACVKT020004326">
    <property type="protein sequence ID" value="CAC5389280.1"/>
    <property type="molecule type" value="Genomic_DNA"/>
</dbReference>
<feature type="domain" description="Asl1-like glycosyl hydrolase catalytic" evidence="2">
    <location>
        <begin position="63"/>
        <end position="287"/>
    </location>
</feature>
<organism evidence="3 4">
    <name type="scientific">Mytilus coruscus</name>
    <name type="common">Sea mussel</name>
    <dbReference type="NCBI Taxonomy" id="42192"/>
    <lineage>
        <taxon>Eukaryota</taxon>
        <taxon>Metazoa</taxon>
        <taxon>Spiralia</taxon>
        <taxon>Lophotrochozoa</taxon>
        <taxon>Mollusca</taxon>
        <taxon>Bivalvia</taxon>
        <taxon>Autobranchia</taxon>
        <taxon>Pteriomorphia</taxon>
        <taxon>Mytilida</taxon>
        <taxon>Mytiloidea</taxon>
        <taxon>Mytilidae</taxon>
        <taxon>Mytilinae</taxon>
        <taxon>Mytilus</taxon>
    </lineage>
</organism>
<dbReference type="OrthoDB" id="43654at2759"/>
<protein>
    <recommendedName>
        <fullName evidence="2">Asl1-like glycosyl hydrolase catalytic domain-containing protein</fullName>
    </recommendedName>
</protein>
<dbReference type="AlphaFoldDB" id="A0A6J8C2J0"/>
<keyword evidence="1" id="KW-0472">Membrane</keyword>
<feature type="transmembrane region" description="Helical" evidence="1">
    <location>
        <begin position="6"/>
        <end position="28"/>
    </location>
</feature>
<dbReference type="Pfam" id="PF11790">
    <property type="entry name" value="Glyco_hydro_cc"/>
    <property type="match status" value="1"/>
</dbReference>
<dbReference type="PANTHER" id="PTHR34154:SF3">
    <property type="entry name" value="ALKALI-SENSITIVE LINKAGE PROTEIN 1"/>
    <property type="match status" value="1"/>
</dbReference>
<gene>
    <name evidence="3" type="ORF">MCOR_24464</name>
</gene>